<dbReference type="OrthoDB" id="6371112at2759"/>
<sequence length="182" mass="21202">MFWCSILPPQVSEVLIMFFCSIFPPQMSEVILSEWREEYFAVHKNVVTPLSRKEVVAEAQGRGIQVTEETFSAVYRRYNAEYKMVRNACQILACPFYLVPNRRFNQHLAVERMAGRFPQALHLVCKELCGESVSRVLEELASGSHSGRQGRKKCPVNELQSLQKLEREIKELLQIYKRQEFK</sequence>
<reference evidence="1" key="1">
    <citation type="submission" date="2020-07" db="EMBL/GenBank/DDBJ databases">
        <title>The High-quality genome of the commercially important snow crab, Chionoecetes opilio.</title>
        <authorList>
            <person name="Jeong J.-H."/>
            <person name="Ryu S."/>
        </authorList>
    </citation>
    <scope>NUCLEOTIDE SEQUENCE</scope>
    <source>
        <strain evidence="1">MADBK_172401_WGS</strain>
        <tissue evidence="1">Digestive gland</tissue>
    </source>
</reference>
<name>A0A8J4YKG9_CHIOP</name>
<proteinExistence type="predicted"/>
<accession>A0A8J4YKG9</accession>
<evidence type="ECO:0000313" key="1">
    <source>
        <dbReference type="EMBL" id="KAG0728845.1"/>
    </source>
</evidence>
<comment type="caution">
    <text evidence="1">The sequence shown here is derived from an EMBL/GenBank/DDBJ whole genome shotgun (WGS) entry which is preliminary data.</text>
</comment>
<dbReference type="AlphaFoldDB" id="A0A8J4YKG9"/>
<gene>
    <name evidence="1" type="ORF">GWK47_031633</name>
</gene>
<dbReference type="Proteomes" id="UP000770661">
    <property type="component" value="Unassembled WGS sequence"/>
</dbReference>
<keyword evidence="2" id="KW-1185">Reference proteome</keyword>
<evidence type="ECO:0000313" key="2">
    <source>
        <dbReference type="Proteomes" id="UP000770661"/>
    </source>
</evidence>
<dbReference type="EMBL" id="JACEEZ010001795">
    <property type="protein sequence ID" value="KAG0728845.1"/>
    <property type="molecule type" value="Genomic_DNA"/>
</dbReference>
<organism evidence="1 2">
    <name type="scientific">Chionoecetes opilio</name>
    <name type="common">Atlantic snow crab</name>
    <name type="synonym">Cancer opilio</name>
    <dbReference type="NCBI Taxonomy" id="41210"/>
    <lineage>
        <taxon>Eukaryota</taxon>
        <taxon>Metazoa</taxon>
        <taxon>Ecdysozoa</taxon>
        <taxon>Arthropoda</taxon>
        <taxon>Crustacea</taxon>
        <taxon>Multicrustacea</taxon>
        <taxon>Malacostraca</taxon>
        <taxon>Eumalacostraca</taxon>
        <taxon>Eucarida</taxon>
        <taxon>Decapoda</taxon>
        <taxon>Pleocyemata</taxon>
        <taxon>Brachyura</taxon>
        <taxon>Eubrachyura</taxon>
        <taxon>Majoidea</taxon>
        <taxon>Majidae</taxon>
        <taxon>Chionoecetes</taxon>
    </lineage>
</organism>
<protein>
    <submittedName>
        <fullName evidence="1">Uncharacterized protein</fullName>
    </submittedName>
</protein>